<feature type="domain" description="Ferrous iron transporter FeoA-like" evidence="2">
    <location>
        <begin position="7"/>
        <end position="76"/>
    </location>
</feature>
<dbReference type="STRING" id="69014.TK0716"/>
<dbReference type="InterPro" id="IPR038157">
    <property type="entry name" value="FeoA_core_dom"/>
</dbReference>
<dbReference type="SMART" id="SM00899">
    <property type="entry name" value="FeoA"/>
    <property type="match status" value="1"/>
</dbReference>
<dbReference type="GO" id="GO:0006974">
    <property type="term" value="P:DNA damage response"/>
    <property type="evidence" value="ECO:0000318"/>
    <property type="project" value="GO_Central"/>
</dbReference>
<dbReference type="Gene3D" id="2.30.30.90">
    <property type="match status" value="1"/>
</dbReference>
<dbReference type="GO" id="GO:0046914">
    <property type="term" value="F:transition metal ion binding"/>
    <property type="evidence" value="ECO:0007669"/>
    <property type="project" value="InterPro"/>
</dbReference>
<dbReference type="Proteomes" id="UP000000536">
    <property type="component" value="Chromosome"/>
</dbReference>
<evidence type="ECO:0000256" key="1">
    <source>
        <dbReference type="ARBA" id="ARBA00023004"/>
    </source>
</evidence>
<dbReference type="InterPro" id="IPR008988">
    <property type="entry name" value="Transcriptional_repressor_C"/>
</dbReference>
<organism evidence="3 4">
    <name type="scientific">Thermococcus kodakarensis (strain ATCC BAA-918 / JCM 12380 / KOD1)</name>
    <name type="common">Pyrococcus kodakaraensis (strain KOD1)</name>
    <dbReference type="NCBI Taxonomy" id="69014"/>
    <lineage>
        <taxon>Archaea</taxon>
        <taxon>Methanobacteriati</taxon>
        <taxon>Methanobacteriota</taxon>
        <taxon>Thermococci</taxon>
        <taxon>Thermococcales</taxon>
        <taxon>Thermococcaceae</taxon>
        <taxon>Thermococcus</taxon>
    </lineage>
</organism>
<dbReference type="PhylomeDB" id="Q5JG65"/>
<dbReference type="InterPro" id="IPR007167">
    <property type="entry name" value="Fe-transptr_FeoA-like"/>
</dbReference>
<dbReference type="InParanoid" id="Q5JG65"/>
<dbReference type="PANTHER" id="PTHR42954:SF2">
    <property type="entry name" value="FE(2+) TRANSPORT PROTEIN A"/>
    <property type="match status" value="1"/>
</dbReference>
<dbReference type="PANTHER" id="PTHR42954">
    <property type="entry name" value="FE(2+) TRANSPORT PROTEIN A"/>
    <property type="match status" value="1"/>
</dbReference>
<dbReference type="Pfam" id="PF04023">
    <property type="entry name" value="FeoA"/>
    <property type="match status" value="1"/>
</dbReference>
<dbReference type="eggNOG" id="arCOG02102">
    <property type="taxonomic scope" value="Archaea"/>
</dbReference>
<sequence>MHGGGRMRLSEVEPGRTVRVVGIRGGPKARLLTMGVTPGAVVKVVKRAPLGDPIEVEVRGYKLSLRKEEADYVEVE</sequence>
<dbReference type="AlphaFoldDB" id="Q5JG65"/>
<keyword evidence="1" id="KW-0408">Iron</keyword>
<dbReference type="EnsemblBacteria" id="BAD84905">
    <property type="protein sequence ID" value="BAD84905"/>
    <property type="gene ID" value="TK0716"/>
</dbReference>
<protein>
    <submittedName>
        <fullName evidence="3">Iron(II) transport protein A</fullName>
    </submittedName>
</protein>
<evidence type="ECO:0000259" key="2">
    <source>
        <dbReference type="SMART" id="SM00899"/>
    </source>
</evidence>
<keyword evidence="4" id="KW-1185">Reference proteome</keyword>
<dbReference type="PATRIC" id="fig|69014.16.peg.697"/>
<gene>
    <name evidence="3" type="ordered locus">TK0716</name>
</gene>
<dbReference type="EMBL" id="AP006878">
    <property type="protein sequence ID" value="BAD84905.1"/>
    <property type="molecule type" value="Genomic_DNA"/>
</dbReference>
<dbReference type="InterPro" id="IPR052713">
    <property type="entry name" value="FeoA"/>
</dbReference>
<accession>Q5JG65</accession>
<name>Q5JG65_THEKO</name>
<evidence type="ECO:0000313" key="4">
    <source>
        <dbReference type="Proteomes" id="UP000000536"/>
    </source>
</evidence>
<evidence type="ECO:0000313" key="3">
    <source>
        <dbReference type="EMBL" id="BAD84905.1"/>
    </source>
</evidence>
<dbReference type="HOGENOM" id="CLU_150646_12_4_2"/>
<proteinExistence type="predicted"/>
<dbReference type="KEGG" id="tko:TK0716"/>
<dbReference type="SUPFAM" id="SSF50037">
    <property type="entry name" value="C-terminal domain of transcriptional repressors"/>
    <property type="match status" value="1"/>
</dbReference>
<reference evidence="3 4" key="1">
    <citation type="journal article" date="2005" name="Genome Res.">
        <title>Complete genome sequence of the hyperthermophilic archaeon Thermococcus kodakaraensis KOD1 and comparison with Pyrococcus genomes.</title>
        <authorList>
            <person name="Fukui T."/>
            <person name="Atomi H."/>
            <person name="Kanai T."/>
            <person name="Matsumi R."/>
            <person name="Fujiwara S."/>
            <person name="Imanaka T."/>
        </authorList>
    </citation>
    <scope>NUCLEOTIDE SEQUENCE [LARGE SCALE GENOMIC DNA]</scope>
    <source>
        <strain evidence="4">ATCC BAA-918 / JCM 12380 / KOD1</strain>
    </source>
</reference>